<dbReference type="CDD" id="cd13528">
    <property type="entry name" value="PBP2_osmoprotectants"/>
    <property type="match status" value="1"/>
</dbReference>
<protein>
    <submittedName>
        <fullName evidence="3">Glycine betaine ABC transporter substrate-binding protein</fullName>
    </submittedName>
</protein>
<dbReference type="PROSITE" id="PS51257">
    <property type="entry name" value="PROKAR_LIPOPROTEIN"/>
    <property type="match status" value="1"/>
</dbReference>
<dbReference type="AlphaFoldDB" id="A0AAP4F0F3"/>
<evidence type="ECO:0000256" key="1">
    <source>
        <dbReference type="SAM" id="SignalP"/>
    </source>
</evidence>
<dbReference type="Gene3D" id="3.40.190.10">
    <property type="entry name" value="Periplasmic binding protein-like II"/>
    <property type="match status" value="1"/>
</dbReference>
<dbReference type="RefSeq" id="WP_283230276.1">
    <property type="nucleotide sequence ID" value="NZ_JASGBQ010000004.1"/>
</dbReference>
<dbReference type="Pfam" id="PF04069">
    <property type="entry name" value="OpuAC"/>
    <property type="match status" value="1"/>
</dbReference>
<name>A0AAP4F0F3_9FIRM</name>
<keyword evidence="1" id="KW-0732">Signal</keyword>
<feature type="signal peptide" evidence="1">
    <location>
        <begin position="1"/>
        <end position="22"/>
    </location>
</feature>
<proteinExistence type="predicted"/>
<evidence type="ECO:0000313" key="4">
    <source>
        <dbReference type="Proteomes" id="UP001300383"/>
    </source>
</evidence>
<comment type="caution">
    <text evidence="3">The sequence shown here is derived from an EMBL/GenBank/DDBJ whole genome shotgun (WGS) entry which is preliminary data.</text>
</comment>
<dbReference type="EMBL" id="JASGBQ010000004">
    <property type="protein sequence ID" value="MDI9241768.1"/>
    <property type="molecule type" value="Genomic_DNA"/>
</dbReference>
<gene>
    <name evidence="3" type="ORF">QJ036_04640</name>
</gene>
<dbReference type="Proteomes" id="UP001300383">
    <property type="component" value="Unassembled WGS sequence"/>
</dbReference>
<accession>A0AAP4F0F3</accession>
<dbReference type="SUPFAM" id="SSF53850">
    <property type="entry name" value="Periplasmic binding protein-like II"/>
    <property type="match status" value="1"/>
</dbReference>
<dbReference type="Gene3D" id="3.40.190.120">
    <property type="entry name" value="Osmoprotection protein (prox), domain 2"/>
    <property type="match status" value="1"/>
</dbReference>
<evidence type="ECO:0000313" key="3">
    <source>
        <dbReference type="EMBL" id="MDI9241768.1"/>
    </source>
</evidence>
<feature type="chain" id="PRO_5043017200" evidence="1">
    <location>
        <begin position="23"/>
        <end position="300"/>
    </location>
</feature>
<dbReference type="GO" id="GO:0043190">
    <property type="term" value="C:ATP-binding cassette (ABC) transporter complex"/>
    <property type="evidence" value="ECO:0007669"/>
    <property type="project" value="InterPro"/>
</dbReference>
<evidence type="ECO:0000259" key="2">
    <source>
        <dbReference type="Pfam" id="PF04069"/>
    </source>
</evidence>
<sequence>MKKWKSSTIIFMICVLALSGLCGCGSKKENTVTVIDGDFAEMKLFTQVARIMIEEKTELSVKVQDSMASSLAFEQIKSGKMDIYMSYDGSLLTAYLGKDPSEVPAGTSLYDYANELGKTEANVMLTPKLGGQNTYVVAVSQETAAKYQLSKVSDLTACASSLTFAAEHEFFDEGSKHFDSFVDFYGISFKESNTIDRGLKYAGMDSKNMDVTIVYSTDGLNKKFNLVTLEDDKKFFPEYNGAYLVRADLYKDHPELEEVFASLAGVFTDEVCTELNYKIDVENQDPYDVAHEFLKEKGFL</sequence>
<dbReference type="InterPro" id="IPR007210">
    <property type="entry name" value="ABC_Gly_betaine_transp_sub-bd"/>
</dbReference>
<reference evidence="3 4" key="1">
    <citation type="submission" date="2023-05" db="EMBL/GenBank/DDBJ databases">
        <title>[ruminococcus] sp. nov., isolated from a pig farm feces dump.</title>
        <authorList>
            <person name="Chang Y.-H."/>
        </authorList>
    </citation>
    <scope>NUCLEOTIDE SEQUENCE [LARGE SCALE GENOMIC DNA]</scope>
    <source>
        <strain evidence="3 4">YH-rum2234</strain>
    </source>
</reference>
<dbReference type="GO" id="GO:0022857">
    <property type="term" value="F:transmembrane transporter activity"/>
    <property type="evidence" value="ECO:0007669"/>
    <property type="project" value="InterPro"/>
</dbReference>
<keyword evidence="4" id="KW-1185">Reference proteome</keyword>
<feature type="domain" description="ABC-type glycine betaine transport system substrate-binding" evidence="2">
    <location>
        <begin position="31"/>
        <end position="296"/>
    </location>
</feature>
<organism evidence="3 4">
    <name type="scientific">Fusibacillus kribbianus</name>
    <dbReference type="NCBI Taxonomy" id="3044208"/>
    <lineage>
        <taxon>Bacteria</taxon>
        <taxon>Bacillati</taxon>
        <taxon>Bacillota</taxon>
        <taxon>Clostridia</taxon>
        <taxon>Lachnospirales</taxon>
        <taxon>Lachnospiraceae</taxon>
        <taxon>Fusibacillus</taxon>
    </lineage>
</organism>